<sequence>MAKVGQPPSIQGDIEEMGETPEIVQGAAKMKSSTPSIVILKEESGSCRRKSGTVASVIFERPSVEMDGIPINRLLVDNASATNLISLSMMNKLGKTEKDLIASIASITDFAGGVTNSQGILIMNLKDFWEGRILVCNEFRSLEIFIVVEQKLQEVKNECKVTLFTKGGENYARETIGSGVLSFDREDEEIESP</sequence>
<dbReference type="Proteomes" id="UP000585474">
    <property type="component" value="Unassembled WGS sequence"/>
</dbReference>
<comment type="caution">
    <text evidence="1">The sequence shown here is derived from an EMBL/GenBank/DDBJ whole genome shotgun (WGS) entry which is preliminary data.</text>
</comment>
<proteinExistence type="predicted"/>
<protein>
    <submittedName>
        <fullName evidence="1">Uncharacterized protein</fullName>
    </submittedName>
</protein>
<reference evidence="1 2" key="1">
    <citation type="submission" date="2019-07" db="EMBL/GenBank/DDBJ databases">
        <title>De Novo Assembly of kiwifruit Actinidia rufa.</title>
        <authorList>
            <person name="Sugita-Konishi S."/>
            <person name="Sato K."/>
            <person name="Mori E."/>
            <person name="Abe Y."/>
            <person name="Kisaki G."/>
            <person name="Hamano K."/>
            <person name="Suezawa K."/>
            <person name="Otani M."/>
            <person name="Fukuda T."/>
            <person name="Manabe T."/>
            <person name="Gomi K."/>
            <person name="Tabuchi M."/>
            <person name="Akimitsu K."/>
            <person name="Kataoka I."/>
        </authorList>
    </citation>
    <scope>NUCLEOTIDE SEQUENCE [LARGE SCALE GENOMIC DNA]</scope>
    <source>
        <strain evidence="2">cv. Fuchu</strain>
    </source>
</reference>
<organism evidence="1 2">
    <name type="scientific">Actinidia rufa</name>
    <dbReference type="NCBI Taxonomy" id="165716"/>
    <lineage>
        <taxon>Eukaryota</taxon>
        <taxon>Viridiplantae</taxon>
        <taxon>Streptophyta</taxon>
        <taxon>Embryophyta</taxon>
        <taxon>Tracheophyta</taxon>
        <taxon>Spermatophyta</taxon>
        <taxon>Magnoliopsida</taxon>
        <taxon>eudicotyledons</taxon>
        <taxon>Gunneridae</taxon>
        <taxon>Pentapetalae</taxon>
        <taxon>asterids</taxon>
        <taxon>Ericales</taxon>
        <taxon>Actinidiaceae</taxon>
        <taxon>Actinidia</taxon>
    </lineage>
</organism>
<dbReference type="AlphaFoldDB" id="A0A7J0HAI1"/>
<accession>A0A7J0HAI1</accession>
<keyword evidence="2" id="KW-1185">Reference proteome</keyword>
<name>A0A7J0HAI1_9ERIC</name>
<gene>
    <name evidence="1" type="ORF">Acr_28g0008270</name>
</gene>
<dbReference type="EMBL" id="BJWL01000028">
    <property type="protein sequence ID" value="GFZ20122.1"/>
    <property type="molecule type" value="Genomic_DNA"/>
</dbReference>
<dbReference type="OrthoDB" id="1738459at2759"/>
<evidence type="ECO:0000313" key="2">
    <source>
        <dbReference type="Proteomes" id="UP000585474"/>
    </source>
</evidence>
<evidence type="ECO:0000313" key="1">
    <source>
        <dbReference type="EMBL" id="GFZ20122.1"/>
    </source>
</evidence>